<organism evidence="1 2">
    <name type="scientific">Ensifer adhaerens</name>
    <name type="common">Sinorhizobium morelense</name>
    <dbReference type="NCBI Taxonomy" id="106592"/>
    <lineage>
        <taxon>Bacteria</taxon>
        <taxon>Pseudomonadati</taxon>
        <taxon>Pseudomonadota</taxon>
        <taxon>Alphaproteobacteria</taxon>
        <taxon>Hyphomicrobiales</taxon>
        <taxon>Rhizobiaceae</taxon>
        <taxon>Sinorhizobium/Ensifer group</taxon>
        <taxon>Ensifer</taxon>
    </lineage>
</organism>
<evidence type="ECO:0000313" key="2">
    <source>
        <dbReference type="Proteomes" id="UP001055460"/>
    </source>
</evidence>
<dbReference type="EMBL" id="CP098809">
    <property type="protein sequence ID" value="USJ27573.1"/>
    <property type="molecule type" value="Genomic_DNA"/>
</dbReference>
<accession>A0A9Q8YF69</accession>
<dbReference type="GO" id="GO:0016787">
    <property type="term" value="F:hydrolase activity"/>
    <property type="evidence" value="ECO:0007669"/>
    <property type="project" value="UniProtKB-KW"/>
</dbReference>
<dbReference type="InterPro" id="IPR010297">
    <property type="entry name" value="DUF900_hydrolase"/>
</dbReference>
<reference evidence="1" key="1">
    <citation type="submission" date="2022-06" db="EMBL/GenBank/DDBJ databases">
        <title>Physiological and biochemical characterization and genomic elucidation of a strain of the genus Ensifer adhaerens M8 that combines arsenic oxidation and chromium reduction.</title>
        <authorList>
            <person name="Li X."/>
            <person name="Yu c."/>
        </authorList>
    </citation>
    <scope>NUCLEOTIDE SEQUENCE</scope>
    <source>
        <strain evidence="1">M8</strain>
        <plasmid evidence="1">pB</plasmid>
    </source>
</reference>
<dbReference type="RefSeq" id="WP_252161149.1">
    <property type="nucleotide sequence ID" value="NZ_CP098809.1"/>
</dbReference>
<dbReference type="Proteomes" id="UP001055460">
    <property type="component" value="Plasmid pB"/>
</dbReference>
<dbReference type="Pfam" id="PF05990">
    <property type="entry name" value="DUF900"/>
    <property type="match status" value="1"/>
</dbReference>
<keyword evidence="1" id="KW-0614">Plasmid</keyword>
<evidence type="ECO:0000313" key="1">
    <source>
        <dbReference type="EMBL" id="USJ27573.1"/>
    </source>
</evidence>
<sequence>MATYTIFTRNGVADTGQEETLGKLKAELANPKAKLLLHLHGGLVDQASGEAAAKRLSGAGPESWQLGSDWTQVYVVWRTGALETVKTNWMDLVHDDRLYQTVVKKLIDFVARRLGVPGTSSRGPGSFAMKEADILRRVTGKSGPHPFESIDTEFSATRTAGQRATLMGHQSDGELALDFQEELNQDDAFQRAASEIDEAINVPSGARAPSLGVDVAAGEAMRSRLDARIKRELEPPLIKGGKKRGIVSAVGFLLKHGGKAALACFRRFRDGRDHGLHATIVEEVCREFYGDLIGAKVWGMMVQDAADHFSAAGFGTTLVDFIKTKTPTDFVITAHSAGSIWATHMLEAMKKRGIQSGVKLFLLAPAVRTDVFAAMLDGASDMIARCRMITMTDELERRDAVLGHDRSYIYPSSLLYLVSGMFEEQNIEAYPDAPILGMQRFSTLSSLTGTEADAARRIAAFFQGADHGIISSPTPGISLANSHGAFDDDPLTLATARSLF</sequence>
<geneLocation type="plasmid" evidence="1 2">
    <name>pB</name>
</geneLocation>
<name>A0A9Q8YF69_ENSAD</name>
<protein>
    <submittedName>
        <fullName evidence="1">Alpha/beta hydrolase</fullName>
    </submittedName>
</protein>
<proteinExistence type="predicted"/>
<keyword evidence="1" id="KW-0378">Hydrolase</keyword>
<dbReference type="AlphaFoldDB" id="A0A9Q8YF69"/>
<gene>
    <name evidence="1" type="ORF">NE863_34700</name>
</gene>